<keyword evidence="13 21" id="KW-0408">Iron</keyword>
<dbReference type="Pfam" id="PF08696">
    <property type="entry name" value="Dna2"/>
    <property type="match status" value="1"/>
</dbReference>
<evidence type="ECO:0000259" key="23">
    <source>
        <dbReference type="Pfam" id="PF08696"/>
    </source>
</evidence>
<dbReference type="CDD" id="cd18041">
    <property type="entry name" value="DEXXQc_DNA2"/>
    <property type="match status" value="1"/>
</dbReference>
<dbReference type="FunFam" id="3.40.50.300:FF:000789">
    <property type="entry name" value="DNA replication ATP-dependent helicase/nuclease DNA2"/>
    <property type="match status" value="1"/>
</dbReference>
<evidence type="ECO:0000256" key="14">
    <source>
        <dbReference type="ARBA" id="ARBA00023014"/>
    </source>
</evidence>
<keyword evidence="16 21" id="KW-0496">Mitochondrion</keyword>
<keyword evidence="12 21" id="KW-0067">ATP-binding</keyword>
<dbReference type="InterPro" id="IPR041679">
    <property type="entry name" value="DNA2/NAM7-like_C"/>
</dbReference>
<dbReference type="InterPro" id="IPR045055">
    <property type="entry name" value="DNA2/NAM7-like"/>
</dbReference>
<dbReference type="GO" id="GO:0017108">
    <property type="term" value="F:5'-flap endonuclease activity"/>
    <property type="evidence" value="ECO:0007669"/>
    <property type="project" value="UniProtKB-UniRule"/>
</dbReference>
<dbReference type="GO" id="GO:0071932">
    <property type="term" value="P:replication fork reversal"/>
    <property type="evidence" value="ECO:0007669"/>
    <property type="project" value="TreeGrafter"/>
</dbReference>
<feature type="region of interest" description="Disordered" evidence="22">
    <location>
        <begin position="52"/>
        <end position="133"/>
    </location>
</feature>
<protein>
    <recommendedName>
        <fullName evidence="21">DNA replication ATP-dependent helicase/nuclease</fullName>
        <ecNumber evidence="21">3.1.-.-</ecNumber>
        <ecNumber evidence="21">3.6.4.12</ecNumber>
    </recommendedName>
</protein>
<evidence type="ECO:0000256" key="19">
    <source>
        <dbReference type="ARBA" id="ARBA00023268"/>
    </source>
</evidence>
<organism evidence="27 28">
    <name type="scientific">Cyprinus carpio carpio</name>
    <dbReference type="NCBI Taxonomy" id="630221"/>
    <lineage>
        <taxon>Eukaryota</taxon>
        <taxon>Metazoa</taxon>
        <taxon>Chordata</taxon>
        <taxon>Craniata</taxon>
        <taxon>Vertebrata</taxon>
        <taxon>Euteleostomi</taxon>
        <taxon>Actinopterygii</taxon>
        <taxon>Neopterygii</taxon>
        <taxon>Teleostei</taxon>
        <taxon>Ostariophysi</taxon>
        <taxon>Cypriniformes</taxon>
        <taxon>Cyprinidae</taxon>
        <taxon>Cyprininae</taxon>
        <taxon>Cyprinus</taxon>
    </lineage>
</organism>
<evidence type="ECO:0000256" key="20">
    <source>
        <dbReference type="ARBA" id="ARBA00047995"/>
    </source>
</evidence>
<dbReference type="GO" id="GO:0017116">
    <property type="term" value="F:single-stranded DNA helicase activity"/>
    <property type="evidence" value="ECO:0007669"/>
    <property type="project" value="UniProtKB-UniRule"/>
</dbReference>
<evidence type="ECO:0000259" key="24">
    <source>
        <dbReference type="Pfam" id="PF13086"/>
    </source>
</evidence>
<feature type="domain" description="DNA replication factor Dna2 N-terminal" evidence="23">
    <location>
        <begin position="240"/>
        <end position="452"/>
    </location>
</feature>
<feature type="domain" description="DNA2 rift barrel" evidence="26">
    <location>
        <begin position="642"/>
        <end position="739"/>
    </location>
</feature>
<dbReference type="FunFam" id="3.40.50.300:FF:000721">
    <property type="entry name" value="DNA replication ATP-dependent helicase/nuclease DNA2"/>
    <property type="match status" value="1"/>
</dbReference>
<dbReference type="GO" id="GO:0005634">
    <property type="term" value="C:nucleus"/>
    <property type="evidence" value="ECO:0007669"/>
    <property type="project" value="UniProtKB-SubCell"/>
</dbReference>
<feature type="domain" description="DNA2/NAM7 helicase helicase" evidence="24">
    <location>
        <begin position="902"/>
        <end position="968"/>
    </location>
</feature>
<dbReference type="CDD" id="cd22318">
    <property type="entry name" value="DNA2_N-like"/>
    <property type="match status" value="1"/>
</dbReference>
<keyword evidence="11 21" id="KW-0347">Helicase</keyword>
<keyword evidence="15 21" id="KW-0238">DNA-binding</keyword>
<comment type="subcellular location">
    <subcellularLocation>
        <location evidence="21">Nucleus</location>
    </subcellularLocation>
    <subcellularLocation>
        <location evidence="21">Mitochondrion</location>
    </subcellularLocation>
</comment>
<dbReference type="InterPro" id="IPR011604">
    <property type="entry name" value="PDDEXK-like_dom_sf"/>
</dbReference>
<dbReference type="PANTHER" id="PTHR10887">
    <property type="entry name" value="DNA2/NAM7 HELICASE FAMILY"/>
    <property type="match status" value="1"/>
</dbReference>
<feature type="domain" description="DNA2/NAM7 helicase-like C-terminal" evidence="25">
    <location>
        <begin position="977"/>
        <end position="1187"/>
    </location>
</feature>
<feature type="domain" description="DNA2/NAM7 helicase helicase" evidence="24">
    <location>
        <begin position="799"/>
        <end position="892"/>
    </location>
</feature>
<dbReference type="EC" id="3.6.4.12" evidence="21"/>
<dbReference type="InterPro" id="IPR014808">
    <property type="entry name" value="DNA_replication_fac_Dna2_N"/>
</dbReference>
<feature type="region of interest" description="Disordered" evidence="22">
    <location>
        <begin position="159"/>
        <end position="178"/>
    </location>
</feature>
<evidence type="ECO:0000256" key="11">
    <source>
        <dbReference type="ARBA" id="ARBA00022806"/>
    </source>
</evidence>
<name>A0A9J8BCT3_CYPCA</name>
<evidence type="ECO:0000256" key="3">
    <source>
        <dbReference type="ARBA" id="ARBA00022485"/>
    </source>
</evidence>
<evidence type="ECO:0000259" key="25">
    <source>
        <dbReference type="Pfam" id="PF13087"/>
    </source>
</evidence>
<evidence type="ECO:0000256" key="16">
    <source>
        <dbReference type="ARBA" id="ARBA00023128"/>
    </source>
</evidence>
<evidence type="ECO:0000256" key="18">
    <source>
        <dbReference type="ARBA" id="ARBA00023242"/>
    </source>
</evidence>
<dbReference type="FunFam" id="3.40.50.300:FF:000915">
    <property type="entry name" value="DNA replication ATP-dependent helicase/nuclease DNA2"/>
    <property type="match status" value="1"/>
</dbReference>
<evidence type="ECO:0000256" key="2">
    <source>
        <dbReference type="ARBA" id="ARBA00007913"/>
    </source>
</evidence>
<dbReference type="Pfam" id="PF13087">
    <property type="entry name" value="AAA_12"/>
    <property type="match status" value="1"/>
</dbReference>
<evidence type="ECO:0000256" key="9">
    <source>
        <dbReference type="ARBA" id="ARBA00022763"/>
    </source>
</evidence>
<dbReference type="InterPro" id="IPR048459">
    <property type="entry name" value="DNA2_Rift"/>
</dbReference>
<evidence type="ECO:0000256" key="15">
    <source>
        <dbReference type="ARBA" id="ARBA00023125"/>
    </source>
</evidence>
<dbReference type="GO" id="GO:0005739">
    <property type="term" value="C:mitochondrion"/>
    <property type="evidence" value="ECO:0007669"/>
    <property type="project" value="UniProtKB-SubCell"/>
</dbReference>
<dbReference type="Gene3D" id="3.40.50.300">
    <property type="entry name" value="P-loop containing nucleotide triphosphate hydrolases"/>
    <property type="match status" value="2"/>
</dbReference>
<keyword evidence="8" id="KW-0255">Endonuclease</keyword>
<dbReference type="InterPro" id="IPR047187">
    <property type="entry name" value="SF1_C_Upf1"/>
</dbReference>
<evidence type="ECO:0000256" key="17">
    <source>
        <dbReference type="ARBA" id="ARBA00023204"/>
    </source>
</evidence>
<dbReference type="InterPro" id="IPR027417">
    <property type="entry name" value="P-loop_NTPase"/>
</dbReference>
<evidence type="ECO:0000313" key="27">
    <source>
        <dbReference type="Ensembl" id="ENSCCRP00000151105.1"/>
    </source>
</evidence>
<evidence type="ECO:0000256" key="21">
    <source>
        <dbReference type="RuleBase" id="RU367041"/>
    </source>
</evidence>
<keyword evidence="17 21" id="KW-0234">DNA repair</keyword>
<keyword evidence="28" id="KW-1185">Reference proteome</keyword>
<comment type="similarity">
    <text evidence="2 21">Belongs to the DNA2/NAM7 helicase family.</text>
</comment>
<evidence type="ECO:0000256" key="5">
    <source>
        <dbReference type="ARBA" id="ARBA00022722"/>
    </source>
</evidence>
<evidence type="ECO:0000256" key="8">
    <source>
        <dbReference type="ARBA" id="ARBA00022759"/>
    </source>
</evidence>
<feature type="compositionally biased region" description="Polar residues" evidence="22">
    <location>
        <begin position="73"/>
        <end position="86"/>
    </location>
</feature>
<evidence type="ECO:0000259" key="26">
    <source>
        <dbReference type="Pfam" id="PF21123"/>
    </source>
</evidence>
<dbReference type="AlphaFoldDB" id="A0A9J8BCT3"/>
<reference evidence="27" key="1">
    <citation type="submission" date="2025-08" db="UniProtKB">
        <authorList>
            <consortium name="Ensembl"/>
        </authorList>
    </citation>
    <scope>IDENTIFICATION</scope>
</reference>
<keyword evidence="3 21" id="KW-0004">4Fe-4S</keyword>
<dbReference type="Pfam" id="PF13086">
    <property type="entry name" value="AAA_11"/>
    <property type="match status" value="2"/>
</dbReference>
<dbReference type="PANTHER" id="PTHR10887:SF433">
    <property type="entry name" value="DNA REPLICATION ATP-DEPENDENT HELICASE_NUCLEASE DNA2"/>
    <property type="match status" value="1"/>
</dbReference>
<evidence type="ECO:0000256" key="6">
    <source>
        <dbReference type="ARBA" id="ARBA00022723"/>
    </source>
</evidence>
<dbReference type="Ensembl" id="ENSCCRT00000172695.1">
    <property type="protein sequence ID" value="ENSCCRP00000151105.1"/>
    <property type="gene ID" value="ENSCCRG00000079933.1"/>
</dbReference>
<keyword evidence="14 21" id="KW-0411">Iron-sulfur</keyword>
<dbReference type="GO" id="GO:0046872">
    <property type="term" value="F:metal ion binding"/>
    <property type="evidence" value="ECO:0007669"/>
    <property type="project" value="UniProtKB-UniRule"/>
</dbReference>
<keyword evidence="4 21" id="KW-0235">DNA replication</keyword>
<evidence type="ECO:0000256" key="13">
    <source>
        <dbReference type="ARBA" id="ARBA00023004"/>
    </source>
</evidence>
<dbReference type="GO" id="GO:0005524">
    <property type="term" value="F:ATP binding"/>
    <property type="evidence" value="ECO:0007669"/>
    <property type="project" value="UniProtKB-UniRule"/>
</dbReference>
<dbReference type="Gene3D" id="3.90.320.10">
    <property type="match status" value="1"/>
</dbReference>
<dbReference type="CDD" id="cd18808">
    <property type="entry name" value="SF1_C_Upf1"/>
    <property type="match status" value="1"/>
</dbReference>
<dbReference type="EC" id="3.1.-.-" evidence="21"/>
<comment type="function">
    <text evidence="21">Key enzyme involved in DNA replication and DNA repair. Involved in Okazaki fragments processing by cleaving long flaps that escape FEN1: flaps that are longer than 27 nucleotides are coated by replication protein A complex (RPA), leading to recruit DNA2 which cleaves the flap until it is too short to bind RPA and becomes a substrate for FEN1. Also involved in 5'-end resection of DNA during double-strand break (DSB) repair by mediating the cleavage of 5'-ssDNA.</text>
</comment>
<keyword evidence="18 21" id="KW-0539">Nucleus</keyword>
<evidence type="ECO:0000256" key="22">
    <source>
        <dbReference type="SAM" id="MobiDB-lite"/>
    </source>
</evidence>
<proteinExistence type="inferred from homology"/>
<dbReference type="GeneTree" id="ENSGT00780000122010"/>
<keyword evidence="5 21" id="KW-0540">Nuclease</keyword>
<dbReference type="GO" id="GO:0051539">
    <property type="term" value="F:4 iron, 4 sulfur cluster binding"/>
    <property type="evidence" value="ECO:0007669"/>
    <property type="project" value="UniProtKB-UniRule"/>
</dbReference>
<comment type="catalytic activity">
    <reaction evidence="20 21">
        <text>ATP + H2O = ADP + phosphate + H(+)</text>
        <dbReference type="Rhea" id="RHEA:13065"/>
        <dbReference type="ChEBI" id="CHEBI:15377"/>
        <dbReference type="ChEBI" id="CHEBI:15378"/>
        <dbReference type="ChEBI" id="CHEBI:30616"/>
        <dbReference type="ChEBI" id="CHEBI:43474"/>
        <dbReference type="ChEBI" id="CHEBI:456216"/>
        <dbReference type="EC" id="3.6.4.12"/>
    </reaction>
</comment>
<evidence type="ECO:0000256" key="12">
    <source>
        <dbReference type="ARBA" id="ARBA00022840"/>
    </source>
</evidence>
<keyword evidence="7 21" id="KW-0547">Nucleotide-binding</keyword>
<evidence type="ECO:0000256" key="7">
    <source>
        <dbReference type="ARBA" id="ARBA00022741"/>
    </source>
</evidence>
<keyword evidence="19 21" id="KW-0511">Multifunctional enzyme</keyword>
<dbReference type="SUPFAM" id="SSF52540">
    <property type="entry name" value="P-loop containing nucleoside triphosphate hydrolases"/>
    <property type="match status" value="1"/>
</dbReference>
<evidence type="ECO:0000256" key="4">
    <source>
        <dbReference type="ARBA" id="ARBA00022705"/>
    </source>
</evidence>
<evidence type="ECO:0000256" key="10">
    <source>
        <dbReference type="ARBA" id="ARBA00022801"/>
    </source>
</evidence>
<keyword evidence="9 21" id="KW-0227">DNA damage</keyword>
<dbReference type="InterPro" id="IPR041677">
    <property type="entry name" value="DNA2/NAM7_AAA_11"/>
</dbReference>
<accession>A0A9J8BCT3</accession>
<evidence type="ECO:0000313" key="28">
    <source>
        <dbReference type="Proteomes" id="UP001108240"/>
    </source>
</evidence>
<evidence type="ECO:0000256" key="1">
    <source>
        <dbReference type="ARBA" id="ARBA00001966"/>
    </source>
</evidence>
<dbReference type="GO" id="GO:0033567">
    <property type="term" value="P:DNA replication, Okazaki fragment processing"/>
    <property type="evidence" value="ECO:0007669"/>
    <property type="project" value="UniProtKB-UniRule"/>
</dbReference>
<keyword evidence="6 21" id="KW-0479">Metal-binding</keyword>
<dbReference type="InterPro" id="IPR026851">
    <property type="entry name" value="Dna2/JHS1_DEXXQ-box"/>
</dbReference>
<comment type="cofactor">
    <cofactor evidence="1">
        <name>[4Fe-4S] cluster</name>
        <dbReference type="ChEBI" id="CHEBI:49883"/>
    </cofactor>
</comment>
<dbReference type="Proteomes" id="UP001108240">
    <property type="component" value="Unplaced"/>
</dbReference>
<reference evidence="27" key="2">
    <citation type="submission" date="2025-09" db="UniProtKB">
        <authorList>
            <consortium name="Ensembl"/>
        </authorList>
    </citation>
    <scope>IDENTIFICATION</scope>
</reference>
<dbReference type="Pfam" id="PF21123">
    <property type="entry name" value="Dna2_Rift"/>
    <property type="match status" value="1"/>
</dbReference>
<dbReference type="GO" id="GO:0006281">
    <property type="term" value="P:DNA repair"/>
    <property type="evidence" value="ECO:0007669"/>
    <property type="project" value="UniProtKB-KW"/>
</dbReference>
<keyword evidence="10 21" id="KW-0378">Hydrolase</keyword>
<sequence>MAIRSYVKNKIDITPHTITSPLFYQVSPKSPKKIAAGITRFPVSLKTSFVEDKNVPCSPTPSAVPETPDSLRSENPSDTSYENRSPVSRGLHTKGVRGKPSLMARKLMQPQKNSSPESEETFELKNGLSHSGSVKRLLHSSENIQSAKRSRTMQFQKLPDCDASSPGANRNAFSKSPEKKIKAESVSFERSRLATGKNKCIPEHVILASGVHNRYWVLDVRDITSSRSCTEKHLTITCSKTTQSRETCILKDGWESTPVAVGDVIHLEGRCVSGLWTIDRDSGFLVLLPDLLISGTSIANSIRCMRRGVLGEMFKAFDGGSKQMLNGTIVHDIFQKAAMSSDFSLERIQTLAAEALRNPSYLGQMYSLKLTQADMKQEVEEYLPSLSEWSKHYLHTSPQAGQKQLTLKLPSDGALSKQDATCSVTVTDFVDIEENIWCPHFGLKGKIDVTAGVRIHRRGRKPTERIVPLELKTGKESNSIEHRSQVILYTLMSSARRCDPEAGFLVYLKTGSLHPVVGNHMDRRELIKIRNSLAHHIGNNLIKVNGRSQMAPLPAIVSDQQACKYCPQKRNCALQCITLYRAVERDPMENCSEDPQPFVQSEREHLSHVHLQYFSHWLLLCTLEALTMENKAGRRNIWLQTAQQREKSGGCVANMHLAGDVSILSDGVYKHSFVRKESDQTLTGLIVGDRIVVSDQDLVLIGLATGYVTEITVSGVTCSLDKNLSKYSSNTVFRLDQDEGAGGLGTHLGNLSMLMENTPTSERLRELIVEFRPPQFIDSLSSVLPRDAKDTVANILKGLNKPQKQAMKKVLLSKDYTLIVGMPGTGKTTTICTLVRILHACGFSVLLTSYTHSAVDNILLKLKRFKIGFLRLGRSQKVHHDILPFTEESCRAKGIQTLEDLEQLYNKELIVATTCMGVKHPIFSRRRFDFCIVDEASQISQPVCLGPLFYAQRFVLVGDHQQLPPIVQNAEARTLGMDESLFKRLEHHSDAVVQLNVQYRMNSAIMSLSNALMYEGRLECGSERTASAVLQLPSRAQVEEELDLFVCQPQHSAWVQAALEPNSPVCFLDTSEVPAPETVEKSGISNNTEAILVQKSVFAGCRASDIGVIAPYRQQLKAISSLLQGDAYKALEVNTVDKYQGRDKSVIIVSFVRSNPEGNLGELLQDWRRLNVAITRAKHKLLMLGSAPTLRRYAPLEKLLCHLQQEDMISFTTVFMYENLIEGNSGIFFYHSVIEIS</sequence>
<dbReference type="GO" id="GO:0003677">
    <property type="term" value="F:DNA binding"/>
    <property type="evidence" value="ECO:0007669"/>
    <property type="project" value="UniProtKB-UniRule"/>
</dbReference>